<dbReference type="InterPro" id="IPR029018">
    <property type="entry name" value="Hex-like_dom2"/>
</dbReference>
<dbReference type="InterPro" id="IPR015882">
    <property type="entry name" value="HEX_bac_N"/>
</dbReference>
<dbReference type="InterPro" id="IPR015883">
    <property type="entry name" value="Glyco_hydro_20_cat"/>
</dbReference>
<protein>
    <recommendedName>
        <fullName evidence="3">beta-N-acetylhexosaminidase</fullName>
        <ecNumber evidence="3">3.2.1.52</ecNumber>
    </recommendedName>
</protein>
<dbReference type="GO" id="GO:0030203">
    <property type="term" value="P:glycosaminoglycan metabolic process"/>
    <property type="evidence" value="ECO:0007669"/>
    <property type="project" value="TreeGrafter"/>
</dbReference>
<dbReference type="AlphaFoldDB" id="A0AA37P4K2"/>
<evidence type="ECO:0000259" key="8">
    <source>
        <dbReference type="PROSITE" id="PS50022"/>
    </source>
</evidence>
<evidence type="ECO:0000256" key="6">
    <source>
        <dbReference type="PIRSR" id="PIRSR625705-1"/>
    </source>
</evidence>
<dbReference type="PANTHER" id="PTHR22600">
    <property type="entry name" value="BETA-HEXOSAMINIDASE"/>
    <property type="match status" value="1"/>
</dbReference>
<dbReference type="InterPro" id="IPR000421">
    <property type="entry name" value="FA58C"/>
</dbReference>
<gene>
    <name evidence="9" type="ORF">CE91St16_34360</name>
</gene>
<feature type="signal peptide" evidence="7">
    <location>
        <begin position="1"/>
        <end position="27"/>
    </location>
</feature>
<dbReference type="Pfam" id="PF00728">
    <property type="entry name" value="Glyco_hydro_20"/>
    <property type="match status" value="1"/>
</dbReference>
<feature type="chain" id="PRO_5041203394" description="beta-N-acetylhexosaminidase" evidence="7">
    <location>
        <begin position="28"/>
        <end position="777"/>
    </location>
</feature>
<dbReference type="InterPro" id="IPR025705">
    <property type="entry name" value="Beta_hexosaminidase_sua/sub"/>
</dbReference>
<comment type="catalytic activity">
    <reaction evidence="1">
        <text>Hydrolysis of terminal non-reducing N-acetyl-D-hexosamine residues in N-acetyl-beta-D-hexosaminides.</text>
        <dbReference type="EC" id="3.2.1.52"/>
    </reaction>
</comment>
<proteinExistence type="inferred from homology"/>
<dbReference type="SUPFAM" id="SSF49785">
    <property type="entry name" value="Galactose-binding domain-like"/>
    <property type="match status" value="1"/>
</dbReference>
<dbReference type="Gene3D" id="2.60.120.260">
    <property type="entry name" value="Galactose-binding domain-like"/>
    <property type="match status" value="1"/>
</dbReference>
<dbReference type="Gene3D" id="3.20.20.80">
    <property type="entry name" value="Glycosidases"/>
    <property type="match status" value="1"/>
</dbReference>
<evidence type="ECO:0000256" key="7">
    <source>
        <dbReference type="SAM" id="SignalP"/>
    </source>
</evidence>
<dbReference type="Proteomes" id="UP001055105">
    <property type="component" value="Unassembled WGS sequence"/>
</dbReference>
<dbReference type="PROSITE" id="PS50022">
    <property type="entry name" value="FA58C_3"/>
    <property type="match status" value="1"/>
</dbReference>
<dbReference type="GO" id="GO:0016020">
    <property type="term" value="C:membrane"/>
    <property type="evidence" value="ECO:0007669"/>
    <property type="project" value="TreeGrafter"/>
</dbReference>
<dbReference type="InterPro" id="IPR017853">
    <property type="entry name" value="GH"/>
</dbReference>
<reference evidence="9" key="1">
    <citation type="submission" date="2022-01" db="EMBL/GenBank/DDBJ databases">
        <title>Novel bile acid biosynthetic pathways are enriched in the microbiome of centenarians.</title>
        <authorList>
            <person name="Sato Y."/>
            <person name="Atarashi K."/>
            <person name="Plichta R.D."/>
            <person name="Arai Y."/>
            <person name="Sasajima S."/>
            <person name="Kearney M.S."/>
            <person name="Suda W."/>
            <person name="Takeshita K."/>
            <person name="Sasaki T."/>
            <person name="Okamoto S."/>
            <person name="Skelly N.A."/>
            <person name="Okamura Y."/>
            <person name="Vlamakis H."/>
            <person name="Li Y."/>
            <person name="Tanoue T."/>
            <person name="Takei H."/>
            <person name="Nittono H."/>
            <person name="Narushima S."/>
            <person name="Irie J."/>
            <person name="Itoh H."/>
            <person name="Moriya K."/>
            <person name="Sugiura Y."/>
            <person name="Suematsu M."/>
            <person name="Moritoki N."/>
            <person name="Shibata S."/>
            <person name="Littman R.D."/>
            <person name="Fischbach A.M."/>
            <person name="Uwamino Y."/>
            <person name="Inoue T."/>
            <person name="Honda A."/>
            <person name="Hattori M."/>
            <person name="Murai T."/>
            <person name="Xavier J.R."/>
            <person name="Hirose N."/>
            <person name="Honda K."/>
        </authorList>
    </citation>
    <scope>NUCLEOTIDE SEQUENCE</scope>
    <source>
        <strain evidence="9">CE91-St16</strain>
    </source>
</reference>
<dbReference type="Pfam" id="PF13290">
    <property type="entry name" value="CHB_HEX_C_1"/>
    <property type="match status" value="1"/>
</dbReference>
<dbReference type="PROSITE" id="PS51257">
    <property type="entry name" value="PROKAR_LIPOPROTEIN"/>
    <property type="match status" value="1"/>
</dbReference>
<dbReference type="GO" id="GO:0005975">
    <property type="term" value="P:carbohydrate metabolic process"/>
    <property type="evidence" value="ECO:0007669"/>
    <property type="project" value="InterPro"/>
</dbReference>
<dbReference type="InterPro" id="IPR059177">
    <property type="entry name" value="GH29D-like_dom"/>
</dbReference>
<comment type="similarity">
    <text evidence="2">Belongs to the glycosyl hydrolase 20 family.</text>
</comment>
<evidence type="ECO:0000256" key="4">
    <source>
        <dbReference type="ARBA" id="ARBA00022801"/>
    </source>
</evidence>
<evidence type="ECO:0000256" key="1">
    <source>
        <dbReference type="ARBA" id="ARBA00001231"/>
    </source>
</evidence>
<name>A0AA37P4K2_9BACT</name>
<dbReference type="GO" id="GO:0004563">
    <property type="term" value="F:beta-N-acetylhexosaminidase activity"/>
    <property type="evidence" value="ECO:0007669"/>
    <property type="project" value="UniProtKB-EC"/>
</dbReference>
<dbReference type="EC" id="3.2.1.52" evidence="3"/>
<accession>A0AA37P4K2</accession>
<feature type="domain" description="F5/8 type C" evidence="8">
    <location>
        <begin position="659"/>
        <end position="748"/>
    </location>
</feature>
<feature type="active site" description="Proton donor" evidence="6">
    <location>
        <position position="338"/>
    </location>
</feature>
<evidence type="ECO:0000256" key="2">
    <source>
        <dbReference type="ARBA" id="ARBA00006285"/>
    </source>
</evidence>
<dbReference type="SUPFAM" id="SSF55545">
    <property type="entry name" value="beta-N-acetylhexosaminidase-like domain"/>
    <property type="match status" value="1"/>
</dbReference>
<keyword evidence="5" id="KW-0326">Glycosidase</keyword>
<keyword evidence="7" id="KW-0732">Signal</keyword>
<dbReference type="Pfam" id="PF02838">
    <property type="entry name" value="Glyco_hydro_20b"/>
    <property type="match status" value="1"/>
</dbReference>
<keyword evidence="4" id="KW-0378">Hydrolase</keyword>
<dbReference type="PANTHER" id="PTHR22600:SF57">
    <property type="entry name" value="BETA-N-ACETYLHEXOSAMINIDASE"/>
    <property type="match status" value="1"/>
</dbReference>
<sequence>MTTFLKNRDMKFSFHLLLACIALTACGESGKTTADYRIVPRPGEIAPGDGGDFELDARTRIVCTGDGDGMRANAEFLAGYVESVVGSAPEITGPDGLCDDGRAVILRADAPGKGGEAYEIEVSENRITVSGESDAGVFYGIQTLRKAMGAAKAAKVLFPAVRIADEPYLGYRGVMLDVGRTFYPVEEVKRIIDLAALHNLNVFHWHLTDDQGWRIEIDAYPRLTETGAFRRDTTLAGEPGTFGGYYTKRQIRDIVEYAARRYIEVVPEIDMPGHMTAALASYPELGCTGGPYVITPQPGVRRDILCAGNPAVFDFVEKVLEEVIGLFPSKYIHIGGDESPRTRWRECPECQSLIRRAGLKADTRHSAEDKLQGYFNTRIEKFLSRHGRRLIGWDEIVDGGMSPDATVMSWRGTAGGIRAADEGFDVIMSPNSSLYFDYYQSANIDTEPPTIGGYIPLKKVYDTEPVPEELTPEQARHIIGVQANVWTTYMRTDTILEHMLLPRLAALAERAWSDGEKDFTDFMTRLDRLVGFYDRDGYSHFPHFYDITGSFTADYGRKAVGMTLSSLPGADIRYTLDGSEPTEESPLCTDTVWIGSPAEVRAVAVLPDGRRSEPFREEVTFNKATMKPIRLLTAPHPKYAAAALNDGLRGKRVFTYGNWAGWQDDDMEAVIDLGRQEEIAQVAFNALLDYGSHIMDAAGAKIWVSDDGETFREVHSESYPEIPYGAVKRILRHEANFSLALQARYVKLRVMRSAQLPDAYFDRNLRPFLFIDEIYVY</sequence>
<evidence type="ECO:0000256" key="5">
    <source>
        <dbReference type="ARBA" id="ARBA00023295"/>
    </source>
</evidence>
<dbReference type="SUPFAM" id="SSF51445">
    <property type="entry name" value="(Trans)glycosidases"/>
    <property type="match status" value="1"/>
</dbReference>
<evidence type="ECO:0000313" key="9">
    <source>
        <dbReference type="EMBL" id="GKI20528.1"/>
    </source>
</evidence>
<dbReference type="EMBL" id="BQOL01000003">
    <property type="protein sequence ID" value="GKI20528.1"/>
    <property type="molecule type" value="Genomic_DNA"/>
</dbReference>
<dbReference type="CDD" id="cd06563">
    <property type="entry name" value="GH20_chitobiase-like"/>
    <property type="match status" value="1"/>
</dbReference>
<evidence type="ECO:0000313" key="10">
    <source>
        <dbReference type="Proteomes" id="UP001055105"/>
    </source>
</evidence>
<dbReference type="CDD" id="cd00298">
    <property type="entry name" value="ACD_sHsps_p23-like"/>
    <property type="match status" value="1"/>
</dbReference>
<dbReference type="PRINTS" id="PR00738">
    <property type="entry name" value="GLHYDRLASE20"/>
</dbReference>
<dbReference type="Pfam" id="PF00754">
    <property type="entry name" value="F5_F8_type_C"/>
    <property type="match status" value="1"/>
</dbReference>
<comment type="caution">
    <text evidence="9">The sequence shown here is derived from an EMBL/GenBank/DDBJ whole genome shotgun (WGS) entry which is preliminary data.</text>
</comment>
<evidence type="ECO:0000256" key="3">
    <source>
        <dbReference type="ARBA" id="ARBA00012663"/>
    </source>
</evidence>
<dbReference type="Gene3D" id="3.30.379.10">
    <property type="entry name" value="Chitobiase/beta-hexosaminidase domain 2-like"/>
    <property type="match status" value="1"/>
</dbReference>
<organism evidence="9 10">
    <name type="scientific">Alistipes finegoldii</name>
    <dbReference type="NCBI Taxonomy" id="214856"/>
    <lineage>
        <taxon>Bacteria</taxon>
        <taxon>Pseudomonadati</taxon>
        <taxon>Bacteroidota</taxon>
        <taxon>Bacteroidia</taxon>
        <taxon>Bacteroidales</taxon>
        <taxon>Rikenellaceae</taxon>
        <taxon>Alistipes</taxon>
    </lineage>
</organism>
<dbReference type="InterPro" id="IPR008979">
    <property type="entry name" value="Galactose-bd-like_sf"/>
</dbReference>